<accession>A0ABR0AQB2</accession>
<reference evidence="1 2" key="1">
    <citation type="journal article" date="2023" name="Nucleic Acids Res.">
        <title>The hologenome of Daphnia magna reveals possible DNA methylation and microbiome-mediated evolution of the host genome.</title>
        <authorList>
            <person name="Chaturvedi A."/>
            <person name="Li X."/>
            <person name="Dhandapani V."/>
            <person name="Marshall H."/>
            <person name="Kissane S."/>
            <person name="Cuenca-Cambronero M."/>
            <person name="Asole G."/>
            <person name="Calvet F."/>
            <person name="Ruiz-Romero M."/>
            <person name="Marangio P."/>
            <person name="Guigo R."/>
            <person name="Rago D."/>
            <person name="Mirbahai L."/>
            <person name="Eastwood N."/>
            <person name="Colbourne J.K."/>
            <person name="Zhou J."/>
            <person name="Mallon E."/>
            <person name="Orsini L."/>
        </authorList>
    </citation>
    <scope>NUCLEOTIDE SEQUENCE [LARGE SCALE GENOMIC DNA]</scope>
    <source>
        <strain evidence="1">LRV0_1</strain>
    </source>
</reference>
<comment type="caution">
    <text evidence="1">The sequence shown here is derived from an EMBL/GenBank/DDBJ whole genome shotgun (WGS) entry which is preliminary data.</text>
</comment>
<name>A0ABR0AQB2_9CRUS</name>
<protein>
    <submittedName>
        <fullName evidence="1">Uncharacterized protein</fullName>
    </submittedName>
</protein>
<keyword evidence="2" id="KW-1185">Reference proteome</keyword>
<dbReference type="EMBL" id="JAOYFB010000038">
    <property type="protein sequence ID" value="KAK4027282.1"/>
    <property type="molecule type" value="Genomic_DNA"/>
</dbReference>
<evidence type="ECO:0000313" key="1">
    <source>
        <dbReference type="EMBL" id="KAK4027282.1"/>
    </source>
</evidence>
<organism evidence="1 2">
    <name type="scientific">Daphnia magna</name>
    <dbReference type="NCBI Taxonomy" id="35525"/>
    <lineage>
        <taxon>Eukaryota</taxon>
        <taxon>Metazoa</taxon>
        <taxon>Ecdysozoa</taxon>
        <taxon>Arthropoda</taxon>
        <taxon>Crustacea</taxon>
        <taxon>Branchiopoda</taxon>
        <taxon>Diplostraca</taxon>
        <taxon>Cladocera</taxon>
        <taxon>Anomopoda</taxon>
        <taxon>Daphniidae</taxon>
        <taxon>Daphnia</taxon>
    </lineage>
</organism>
<sequence length="175" mass="20358">MTFRVMADRLRHQMYLVEETEEEAEVHRELNREQTATYRGAENEEETRERVEQKFVPLETEEERTYHEAILAERNRTGLARTHRLACKTIVSEDDCPLHDCGAMDIVREECGAIHFKGERPPGKKSMQCCRKGKVILQPPKECPQPLSKFLQNNHPKSKSFMAKIRTYNSAHAFA</sequence>
<proteinExistence type="predicted"/>
<dbReference type="Proteomes" id="UP001234178">
    <property type="component" value="Unassembled WGS sequence"/>
</dbReference>
<gene>
    <name evidence="1" type="ORF">OUZ56_016293</name>
</gene>
<evidence type="ECO:0000313" key="2">
    <source>
        <dbReference type="Proteomes" id="UP001234178"/>
    </source>
</evidence>